<organism evidence="2 3">
    <name type="scientific">Kosmotoga olearia (strain ATCC BAA-1733 / DSM 21960 / TBF 19.5.1)</name>
    <dbReference type="NCBI Taxonomy" id="521045"/>
    <lineage>
        <taxon>Bacteria</taxon>
        <taxon>Thermotogati</taxon>
        <taxon>Thermotogota</taxon>
        <taxon>Thermotogae</taxon>
        <taxon>Kosmotogales</taxon>
        <taxon>Kosmotogaceae</taxon>
        <taxon>Kosmotoga</taxon>
    </lineage>
</organism>
<protein>
    <recommendedName>
        <fullName evidence="1">Phosphodiester glycosidase domain-containing protein</fullName>
    </recommendedName>
</protein>
<evidence type="ECO:0000313" key="3">
    <source>
        <dbReference type="Proteomes" id="UP000002382"/>
    </source>
</evidence>
<dbReference type="RefSeq" id="WP_015868909.1">
    <property type="nucleotide sequence ID" value="NC_012785.1"/>
</dbReference>
<dbReference type="AlphaFoldDB" id="C5CET4"/>
<dbReference type="InterPro" id="IPR018711">
    <property type="entry name" value="NAGPA"/>
</dbReference>
<gene>
    <name evidence="2" type="ordered locus">Kole_1574</name>
</gene>
<dbReference type="PANTHER" id="PTHR40446:SF2">
    <property type="entry name" value="N-ACETYLGLUCOSAMINE-1-PHOSPHODIESTER ALPHA-N-ACETYLGLUCOSAMINIDASE"/>
    <property type="match status" value="1"/>
</dbReference>
<reference evidence="2 3" key="1">
    <citation type="submission" date="2009-06" db="EMBL/GenBank/DDBJ databases">
        <title>Complete sequence of Thermotogales bacterium TBF 19.5.1.</title>
        <authorList>
            <consortium name="US DOE Joint Genome Institute"/>
            <person name="Lucas S."/>
            <person name="Copeland A."/>
            <person name="Lapidus A."/>
            <person name="Glavina del Rio T."/>
            <person name="Tice H."/>
            <person name="Bruce D."/>
            <person name="Goodwin L."/>
            <person name="Pitluck S."/>
            <person name="Chertkov O."/>
            <person name="Brettin T."/>
            <person name="Detter J.C."/>
            <person name="Han C."/>
            <person name="Schmutz J."/>
            <person name="Larimer F."/>
            <person name="Land M."/>
            <person name="Hauser L."/>
            <person name="Kyrpides N."/>
            <person name="Ovchinnikova G."/>
            <person name="Noll K."/>
        </authorList>
    </citation>
    <scope>NUCLEOTIDE SEQUENCE [LARGE SCALE GENOMIC DNA]</scope>
    <source>
        <strain evidence="3">ATCC BAA-1733 / DSM 21960 / TBF 19.5.1</strain>
    </source>
</reference>
<proteinExistence type="predicted"/>
<dbReference type="EMBL" id="CP001634">
    <property type="protein sequence ID" value="ACR80264.1"/>
    <property type="molecule type" value="Genomic_DNA"/>
</dbReference>
<dbReference type="Pfam" id="PF09992">
    <property type="entry name" value="NAGPA"/>
    <property type="match status" value="1"/>
</dbReference>
<dbReference type="KEGG" id="kol:Kole_1574"/>
<dbReference type="eggNOG" id="COG4632">
    <property type="taxonomic scope" value="Bacteria"/>
</dbReference>
<keyword evidence="3" id="KW-1185">Reference proteome</keyword>
<evidence type="ECO:0000259" key="1">
    <source>
        <dbReference type="Pfam" id="PF09992"/>
    </source>
</evidence>
<dbReference type="HOGENOM" id="CLU_035800_0_0_0"/>
<feature type="domain" description="Phosphodiester glycosidase" evidence="1">
    <location>
        <begin position="440"/>
        <end position="555"/>
    </location>
</feature>
<reference evidence="2 3" key="2">
    <citation type="journal article" date="2011" name="J. Bacteriol.">
        <title>Genome Sequence of Kosmotoga olearia Strain TBF 19.5.1, a Thermophilic Bacterium with a Wide Growth Temperature Range, Isolated from the Troll B Oil Platform in the North Sea.</title>
        <authorList>
            <person name="Swithers K.S."/>
            <person name="Dipippo J.L."/>
            <person name="Bruce D.C."/>
            <person name="Detter C."/>
            <person name="Tapia R."/>
            <person name="Han S."/>
            <person name="Goodwin L.A."/>
            <person name="Han J."/>
            <person name="Woyke T."/>
            <person name="Pitluck S."/>
            <person name="Pennacchio L."/>
            <person name="Nolan M."/>
            <person name="Mikhailova N."/>
            <person name="Land M.L."/>
            <person name="Nesbo C.L."/>
            <person name="Gogarten J.P."/>
            <person name="Noll K.M."/>
        </authorList>
    </citation>
    <scope>NUCLEOTIDE SEQUENCE [LARGE SCALE GENOMIC DNA]</scope>
    <source>
        <strain evidence="3">ATCC BAA-1733 / DSM 21960 / TBF 19.5.1</strain>
    </source>
</reference>
<dbReference type="STRING" id="521045.Kole_1574"/>
<evidence type="ECO:0000313" key="2">
    <source>
        <dbReference type="EMBL" id="ACR80264.1"/>
    </source>
</evidence>
<accession>C5CET4</accession>
<dbReference type="Proteomes" id="UP000002382">
    <property type="component" value="Chromosome"/>
</dbReference>
<name>C5CET4_KOSOT</name>
<sequence length="558" mass="62249">MRRSVIIILLVFCAVISIGKDVVFSLENRTLKITDNDVLQSYDNIFISVDSLGRLYNNILITEAEDSDEFFIFFPGNSLVTFSLVDGSATVEFGSKFHNAATKRDDKNYVSLSFLCTLLNLNCVDTEKTMIVYDVPPKIENISKTPQGLVFYLDRPAFPEMFSYWHTTSGALVITIKPAVKGDKLELPGSQIFTGTNYVKLYMNTASWSDLSVEVSENKLIVNSRWSLGRILKKDSGAGYFLGVFENYVSGRRIILTALELDPERFDIHPVLANGRIPSGESLLSMAKRYDAFAVINGGYFDPSSFYPIGLLIEDGKLISLPSLERPLFFQTEDGKMGIGRLDTLLFLSIGNVTLQVKGVNTPYRGSVVVYTREFSGKLPYHEDYVYAFLDGETISSIGYKEQIEGNESVILFSPAAMEKIEKLEPGMKVKFTFFNSFNEKLKFAIEGGPLIISRGKPVTEYEKSFYSSSLLDIRAPRTLIGITKSGTLMFMIIDGYQMKSYGLTFKEMVEFFTDKNFEYLMCVDGGKSSALVFKGEVFSSPSSGVPVVPVGIVISQK</sequence>
<dbReference type="PANTHER" id="PTHR40446">
    <property type="entry name" value="N-ACETYLGLUCOSAMINE-1-PHOSPHODIESTER ALPHA-N-ACETYLGLUCOSAMINIDASE"/>
    <property type="match status" value="1"/>
</dbReference>
<dbReference type="OrthoDB" id="9809781at2"/>